<proteinExistence type="predicted"/>
<evidence type="ECO:0000313" key="2">
    <source>
        <dbReference type="EMBL" id="MYM95930.1"/>
    </source>
</evidence>
<dbReference type="InterPro" id="IPR022266">
    <property type="entry name" value="DtrJ-like"/>
</dbReference>
<name>A0A845GR69_9BURK</name>
<dbReference type="PROSITE" id="PS51257">
    <property type="entry name" value="PROKAR_LIPOPROTEIN"/>
    <property type="match status" value="1"/>
</dbReference>
<feature type="transmembrane region" description="Helical" evidence="1">
    <location>
        <begin position="155"/>
        <end position="177"/>
    </location>
</feature>
<dbReference type="RefSeq" id="WP_161085016.1">
    <property type="nucleotide sequence ID" value="NZ_WWCX01000035.1"/>
</dbReference>
<protein>
    <submittedName>
        <fullName evidence="2">DUF4400 domain-containing protein</fullName>
    </submittedName>
</protein>
<dbReference type="EMBL" id="WWCX01000035">
    <property type="protein sequence ID" value="MYM95930.1"/>
    <property type="molecule type" value="Genomic_DNA"/>
</dbReference>
<evidence type="ECO:0000313" key="3">
    <source>
        <dbReference type="Proteomes" id="UP000447355"/>
    </source>
</evidence>
<comment type="caution">
    <text evidence="2">The sequence shown here is derived from an EMBL/GenBank/DDBJ whole genome shotgun (WGS) entry which is preliminary data.</text>
</comment>
<dbReference type="Pfam" id="PF14348">
    <property type="entry name" value="DtrJ-like"/>
    <property type="match status" value="1"/>
</dbReference>
<gene>
    <name evidence="2" type="ORF">GTP90_18890</name>
</gene>
<feature type="transmembrane region" description="Helical" evidence="1">
    <location>
        <begin position="183"/>
        <end position="202"/>
    </location>
</feature>
<keyword evidence="1" id="KW-1133">Transmembrane helix</keyword>
<dbReference type="Proteomes" id="UP000447355">
    <property type="component" value="Unassembled WGS sequence"/>
</dbReference>
<reference evidence="2" key="1">
    <citation type="submission" date="2019-12" db="EMBL/GenBank/DDBJ databases">
        <title>Novel species isolated from a subtropical stream in China.</title>
        <authorList>
            <person name="Lu H."/>
        </authorList>
    </citation>
    <scope>NUCLEOTIDE SEQUENCE [LARGE SCALE GENOMIC DNA]</scope>
    <source>
        <strain evidence="2">FT81W</strain>
    </source>
</reference>
<keyword evidence="1" id="KW-0812">Transmembrane</keyword>
<keyword evidence="1" id="KW-0472">Membrane</keyword>
<feature type="transmembrane region" description="Helical" evidence="1">
    <location>
        <begin position="113"/>
        <end position="134"/>
    </location>
</feature>
<sequence>MIRYLAILLAASLACLVLWLPAEHSATQFYQAARSDHAACSALWGASYATTALSSALAAAAMERPASTPSVSAPGPTGPAERRLAGQMQDIASRFYGMPYMRSVEAMTTLACYRLATMLYLAPGLALLLIPALLDAAMRRIIRTHEFRRHDPERYAFGIAGAMLASGALLATCTLPVPMPPQLPATAMLLAIYCLHVAVANFHHSGN</sequence>
<evidence type="ECO:0000256" key="1">
    <source>
        <dbReference type="SAM" id="Phobius"/>
    </source>
</evidence>
<accession>A0A845GR69</accession>
<organism evidence="2 3">
    <name type="scientific">Duganella vulcania</name>
    <dbReference type="NCBI Taxonomy" id="2692166"/>
    <lineage>
        <taxon>Bacteria</taxon>
        <taxon>Pseudomonadati</taxon>
        <taxon>Pseudomonadota</taxon>
        <taxon>Betaproteobacteria</taxon>
        <taxon>Burkholderiales</taxon>
        <taxon>Oxalobacteraceae</taxon>
        <taxon>Telluria group</taxon>
        <taxon>Duganella</taxon>
    </lineage>
</organism>
<dbReference type="AlphaFoldDB" id="A0A845GR69"/>